<evidence type="ECO:0000256" key="1">
    <source>
        <dbReference type="SAM" id="MobiDB-lite"/>
    </source>
</evidence>
<reference evidence="2 3" key="1">
    <citation type="submission" date="2016-03" db="EMBL/GenBank/DDBJ databases">
        <title>Niastella vici sp. nov., isolated from farmland soil.</title>
        <authorList>
            <person name="Chen L."/>
            <person name="Wang D."/>
            <person name="Yang S."/>
            <person name="Wang G."/>
        </authorList>
    </citation>
    <scope>NUCLEOTIDE SEQUENCE [LARGE SCALE GENOMIC DNA]</scope>
    <source>
        <strain evidence="2 3">DJ57</strain>
    </source>
</reference>
<sequence>MNHEKGKSGLTKKIAIIVGAAIAALGVQKTSATALPELPAADGKNIDYAKDAAKPKKMPVLKLNPQNPGQSKFVAQHNSHSSHSSHSSHHSHYSGAMFA</sequence>
<keyword evidence="3" id="KW-1185">Reference proteome</keyword>
<gene>
    <name evidence="2" type="ORF">A3860_11120</name>
</gene>
<evidence type="ECO:0000313" key="2">
    <source>
        <dbReference type="EMBL" id="OQP57108.1"/>
    </source>
</evidence>
<evidence type="ECO:0000313" key="3">
    <source>
        <dbReference type="Proteomes" id="UP000192796"/>
    </source>
</evidence>
<dbReference type="Proteomes" id="UP000192796">
    <property type="component" value="Unassembled WGS sequence"/>
</dbReference>
<protein>
    <submittedName>
        <fullName evidence="2">Uncharacterized protein</fullName>
    </submittedName>
</protein>
<comment type="caution">
    <text evidence="2">The sequence shown here is derived from an EMBL/GenBank/DDBJ whole genome shotgun (WGS) entry which is preliminary data.</text>
</comment>
<accession>A0A1V9FFH5</accession>
<name>A0A1V9FFH5_9BACT</name>
<dbReference type="STRING" id="1703345.A3860_11120"/>
<dbReference type="RefSeq" id="WP_081156073.1">
    <property type="nucleotide sequence ID" value="NZ_LVYD01000124.1"/>
</dbReference>
<dbReference type="AlphaFoldDB" id="A0A1V9FFH5"/>
<dbReference type="EMBL" id="LVYD01000124">
    <property type="protein sequence ID" value="OQP57108.1"/>
    <property type="molecule type" value="Genomic_DNA"/>
</dbReference>
<organism evidence="2 3">
    <name type="scientific">Niastella vici</name>
    <dbReference type="NCBI Taxonomy" id="1703345"/>
    <lineage>
        <taxon>Bacteria</taxon>
        <taxon>Pseudomonadati</taxon>
        <taxon>Bacteroidota</taxon>
        <taxon>Chitinophagia</taxon>
        <taxon>Chitinophagales</taxon>
        <taxon>Chitinophagaceae</taxon>
        <taxon>Niastella</taxon>
    </lineage>
</organism>
<feature type="region of interest" description="Disordered" evidence="1">
    <location>
        <begin position="61"/>
        <end position="99"/>
    </location>
</feature>
<proteinExistence type="predicted"/>